<dbReference type="HOGENOM" id="CLU_1551838_0_0_2"/>
<feature type="compositionally biased region" description="Low complexity" evidence="1">
    <location>
        <begin position="119"/>
        <end position="137"/>
    </location>
</feature>
<dbReference type="AlphaFoldDB" id="H1Z1G7"/>
<organism evidence="2 3">
    <name type="scientific">Methanoplanus limicola DSM 2279</name>
    <dbReference type="NCBI Taxonomy" id="937775"/>
    <lineage>
        <taxon>Archaea</taxon>
        <taxon>Methanobacteriati</taxon>
        <taxon>Methanobacteriota</taxon>
        <taxon>Stenosarchaea group</taxon>
        <taxon>Methanomicrobia</taxon>
        <taxon>Methanomicrobiales</taxon>
        <taxon>Methanomicrobiaceae</taxon>
        <taxon>Methanoplanus</taxon>
    </lineage>
</organism>
<protein>
    <submittedName>
        <fullName evidence="2">Uncharacterized protein</fullName>
    </submittedName>
</protein>
<accession>H1Z1G7</accession>
<sequence>MNRPFEGIFGNTCELRILEFLLPLREIKFNVTELAEEAKISRVTAGRVIKKFAEWNILNVHDRGVTEYSINPDSPIVKSVDALNNAIIGEMLGEEKLNEISEYISERQNVQNSKSTAFSSGINGSSNTDNSDSNSGYNTGGDDGNNPVPGYCGEEHKYVCHGHKGER</sequence>
<dbReference type="OrthoDB" id="142812at2157"/>
<dbReference type="InterPro" id="IPR011991">
    <property type="entry name" value="ArsR-like_HTH"/>
</dbReference>
<dbReference type="CDD" id="cd00090">
    <property type="entry name" value="HTH_ARSR"/>
    <property type="match status" value="1"/>
</dbReference>
<evidence type="ECO:0000256" key="1">
    <source>
        <dbReference type="SAM" id="MobiDB-lite"/>
    </source>
</evidence>
<evidence type="ECO:0000313" key="3">
    <source>
        <dbReference type="Proteomes" id="UP000005741"/>
    </source>
</evidence>
<proteinExistence type="predicted"/>
<gene>
    <name evidence="2" type="ORF">Metlim_2255</name>
</gene>
<reference evidence="2 3" key="1">
    <citation type="submission" date="2011-10" db="EMBL/GenBank/DDBJ databases">
        <title>The Improved High-Quality Draft genome of Methanoplanus limicola DSM 2279.</title>
        <authorList>
            <consortium name="US DOE Joint Genome Institute (JGI-PGF)"/>
            <person name="Lucas S."/>
            <person name="Copeland A."/>
            <person name="Lapidus A."/>
            <person name="Glavina del Rio T."/>
            <person name="Dalin E."/>
            <person name="Tice H."/>
            <person name="Bruce D."/>
            <person name="Goodwin L."/>
            <person name="Pitluck S."/>
            <person name="Peters L."/>
            <person name="Mikhailova N."/>
            <person name="Lu M."/>
            <person name="Kyrpides N."/>
            <person name="Mavromatis K."/>
            <person name="Ivanova N."/>
            <person name="Markowitz V."/>
            <person name="Cheng J.-F."/>
            <person name="Hugenholtz P."/>
            <person name="Woyke T."/>
            <person name="Wu D."/>
            <person name="Wirth R."/>
            <person name="Brambilla E.-M."/>
            <person name="Klenk H.-P."/>
            <person name="Eisen J.A."/>
        </authorList>
    </citation>
    <scope>NUCLEOTIDE SEQUENCE [LARGE SCALE GENOMIC DNA]</scope>
    <source>
        <strain evidence="2 3">DSM 2279</strain>
    </source>
</reference>
<evidence type="ECO:0000313" key="2">
    <source>
        <dbReference type="EMBL" id="EHQ36314.1"/>
    </source>
</evidence>
<keyword evidence="3" id="KW-1185">Reference proteome</keyword>
<dbReference type="InParanoid" id="H1Z1G7"/>
<dbReference type="RefSeq" id="WP_004078570.1">
    <property type="nucleotide sequence ID" value="NZ_CM001436.1"/>
</dbReference>
<feature type="region of interest" description="Disordered" evidence="1">
    <location>
        <begin position="114"/>
        <end position="150"/>
    </location>
</feature>
<dbReference type="InterPro" id="IPR036390">
    <property type="entry name" value="WH_DNA-bd_sf"/>
</dbReference>
<dbReference type="Proteomes" id="UP000005741">
    <property type="component" value="Chromosome"/>
</dbReference>
<name>H1Z1G7_9EURY</name>
<dbReference type="EMBL" id="CM001436">
    <property type="protein sequence ID" value="EHQ36314.1"/>
    <property type="molecule type" value="Genomic_DNA"/>
</dbReference>
<dbReference type="SUPFAM" id="SSF46785">
    <property type="entry name" value="Winged helix' DNA-binding domain"/>
    <property type="match status" value="1"/>
</dbReference>